<keyword evidence="1" id="KW-0812">Transmembrane</keyword>
<keyword evidence="1" id="KW-0472">Membrane</keyword>
<proteinExistence type="predicted"/>
<name>A0A6N3A2Q0_9CLOT</name>
<reference evidence="2" key="1">
    <citation type="submission" date="2019-11" db="EMBL/GenBank/DDBJ databases">
        <authorList>
            <person name="Feng L."/>
        </authorList>
    </citation>
    <scope>NUCLEOTIDE SEQUENCE</scope>
    <source>
        <strain evidence="2">CTertiumLFYP3</strain>
    </source>
</reference>
<evidence type="ECO:0000256" key="1">
    <source>
        <dbReference type="SAM" id="Phobius"/>
    </source>
</evidence>
<gene>
    <name evidence="2" type="ORF">CTLFYP3_00861</name>
</gene>
<accession>A0A6N3A2Q0</accession>
<organism evidence="2">
    <name type="scientific">Clostridium tertium</name>
    <dbReference type="NCBI Taxonomy" id="1559"/>
    <lineage>
        <taxon>Bacteria</taxon>
        <taxon>Bacillati</taxon>
        <taxon>Bacillota</taxon>
        <taxon>Clostridia</taxon>
        <taxon>Eubacteriales</taxon>
        <taxon>Clostridiaceae</taxon>
        <taxon>Clostridium</taxon>
    </lineage>
</organism>
<protein>
    <submittedName>
        <fullName evidence="2">Uncharacterized protein</fullName>
    </submittedName>
</protein>
<dbReference type="EMBL" id="CACRTO010000008">
    <property type="protein sequence ID" value="VYT86249.1"/>
    <property type="molecule type" value="Genomic_DNA"/>
</dbReference>
<dbReference type="AlphaFoldDB" id="A0A6N3A2Q0"/>
<keyword evidence="1" id="KW-1133">Transmembrane helix</keyword>
<sequence length="193" mass="22393">MENTLGQVELLNKIYVKGKSEKPVIRVIMIIGIVIAVIMFLISLIGEGFSFGLLIRSLVIPVGFFTSVLSATSGKEGYKSVPLIINYDSEGIRLIYESIDREDKMGRRMEEIYIRFDNITKIEYSNPLKCFNIQGYPLEKIKYLEKNSKKEVIYDYSQKREEKRNYIYVSDENRMKIGRILKSHTNISIEELD</sequence>
<dbReference type="RefSeq" id="WP_156625331.1">
    <property type="nucleotide sequence ID" value="NZ_CACRTO010000008.1"/>
</dbReference>
<feature type="transmembrane region" description="Helical" evidence="1">
    <location>
        <begin position="24"/>
        <end position="45"/>
    </location>
</feature>
<evidence type="ECO:0000313" key="2">
    <source>
        <dbReference type="EMBL" id="VYT86249.1"/>
    </source>
</evidence>
<feature type="transmembrane region" description="Helical" evidence="1">
    <location>
        <begin position="51"/>
        <end position="71"/>
    </location>
</feature>